<name>A0A291RZ14_9NOCA</name>
<proteinExistence type="predicted"/>
<evidence type="ECO:0000313" key="2">
    <source>
        <dbReference type="Proteomes" id="UP000221961"/>
    </source>
</evidence>
<dbReference type="GeneID" id="88363377"/>
<dbReference type="InterPro" id="IPR026325">
    <property type="entry name" value="DUF932"/>
</dbReference>
<reference evidence="1 2" key="1">
    <citation type="submission" date="2017-10" db="EMBL/GenBank/DDBJ databases">
        <title>Comparative genomics between pathogenic Norcardia.</title>
        <authorList>
            <person name="Zeng L."/>
        </authorList>
    </citation>
    <scope>NUCLEOTIDE SEQUENCE [LARGE SCALE GENOMIC DNA]</scope>
    <source>
        <strain evidence="1 2">NC_YFY_NT001</strain>
        <plasmid evidence="2">Plasmid p_nc_yfy_nt001</plasmid>
    </source>
</reference>
<dbReference type="Proteomes" id="UP000221961">
    <property type="component" value="Plasmid p_NC_YFY_NT001"/>
</dbReference>
<gene>
    <name evidence="1" type="ORF">CRH09_39720</name>
</gene>
<evidence type="ECO:0008006" key="3">
    <source>
        <dbReference type="Google" id="ProtNLM"/>
    </source>
</evidence>
<sequence>MPLASKIRNAVSIRSDDPLTDDAIRRVAPSIFATEAHADRSARYTYIPTIDVLRGLQREGFQPFAVAQSRVRDESRREFCKHMVRLRHATAIRADETNEIILLNSHDGTSSYQMLAGMFRFVCTNGMVCGETIDDIRVRHSGNVVDDVIEGAYTVLDQFELVEAERDDMKALPLETGEQHAFAKAALALRYDEPEKAPIAARQLLTPRRVEDAGDDMWSVFNRVQERVTKGGVRGTTAKGQRTRTRPVNGIDGNVKLNRALWVLAEEMRKYKG</sequence>
<protein>
    <recommendedName>
        <fullName evidence="3">DUF945 domain-containing protein</fullName>
    </recommendedName>
</protein>
<dbReference type="KEGG" id="ntp:CRH09_39720"/>
<dbReference type="Pfam" id="PF06067">
    <property type="entry name" value="DUF932"/>
    <property type="match status" value="1"/>
</dbReference>
<dbReference type="EMBL" id="CP023779">
    <property type="protein sequence ID" value="ATL72504.1"/>
    <property type="molecule type" value="Genomic_DNA"/>
</dbReference>
<dbReference type="AlphaFoldDB" id="A0A291RZ14"/>
<dbReference type="RefSeq" id="WP_098699299.1">
    <property type="nucleotide sequence ID" value="NZ_CP023779.1"/>
</dbReference>
<geneLocation type="plasmid" evidence="2">
    <name>p_nc_yfy_nt001</name>
</geneLocation>
<accession>A0A291RZ14</accession>
<evidence type="ECO:0000313" key="1">
    <source>
        <dbReference type="EMBL" id="ATL72504.1"/>
    </source>
</evidence>
<organism evidence="1 2">
    <name type="scientific">Nocardia terpenica</name>
    <dbReference type="NCBI Taxonomy" id="455432"/>
    <lineage>
        <taxon>Bacteria</taxon>
        <taxon>Bacillati</taxon>
        <taxon>Actinomycetota</taxon>
        <taxon>Actinomycetes</taxon>
        <taxon>Mycobacteriales</taxon>
        <taxon>Nocardiaceae</taxon>
        <taxon>Nocardia</taxon>
    </lineage>
</organism>
<keyword evidence="1" id="KW-0614">Plasmid</keyword>